<feature type="transmembrane region" description="Helical" evidence="1">
    <location>
        <begin position="6"/>
        <end position="25"/>
    </location>
</feature>
<organism evidence="2 3">
    <name type="scientific">Megamonas hypermegale</name>
    <dbReference type="NCBI Taxonomy" id="158847"/>
    <lineage>
        <taxon>Bacteria</taxon>
        <taxon>Bacillati</taxon>
        <taxon>Bacillota</taxon>
        <taxon>Negativicutes</taxon>
        <taxon>Selenomonadales</taxon>
        <taxon>Selenomonadaceae</taxon>
        <taxon>Megamonas</taxon>
    </lineage>
</organism>
<dbReference type="RefSeq" id="WP_027890739.1">
    <property type="nucleotide sequence ID" value="NZ_LT906446.1"/>
</dbReference>
<dbReference type="AlphaFoldDB" id="A0A239TLV9"/>
<gene>
    <name evidence="2" type="ORF">SAMEA4364220_00889</name>
</gene>
<protein>
    <submittedName>
        <fullName evidence="2">Uncharacterized protein</fullName>
    </submittedName>
</protein>
<keyword evidence="3" id="KW-1185">Reference proteome</keyword>
<accession>A0A239TLV9</accession>
<keyword evidence="1" id="KW-0812">Transmembrane</keyword>
<keyword evidence="1" id="KW-1133">Transmembrane helix</keyword>
<reference evidence="2 3" key="1">
    <citation type="submission" date="2017-06" db="EMBL/GenBank/DDBJ databases">
        <authorList>
            <consortium name="Pathogen Informatics"/>
        </authorList>
    </citation>
    <scope>NUCLEOTIDE SEQUENCE [LARGE SCALE GENOMIC DNA]</scope>
    <source>
        <strain evidence="2 3">NCTC10570</strain>
    </source>
</reference>
<evidence type="ECO:0000256" key="1">
    <source>
        <dbReference type="SAM" id="Phobius"/>
    </source>
</evidence>
<evidence type="ECO:0000313" key="2">
    <source>
        <dbReference type="EMBL" id="SNU98208.1"/>
    </source>
</evidence>
<keyword evidence="1" id="KW-0472">Membrane</keyword>
<name>A0A239TLV9_9FIRM</name>
<dbReference type="Proteomes" id="UP000215383">
    <property type="component" value="Chromosome 1"/>
</dbReference>
<sequence>MNPIVRGILLILFGIAIAFSFLSFFSAKEASKEEKTSFVIKNELVCVENFNEVLFITDKKEK</sequence>
<evidence type="ECO:0000313" key="3">
    <source>
        <dbReference type="Proteomes" id="UP000215383"/>
    </source>
</evidence>
<dbReference type="GeneID" id="78506908"/>
<dbReference type="EMBL" id="LT906446">
    <property type="protein sequence ID" value="SNU98208.1"/>
    <property type="molecule type" value="Genomic_DNA"/>
</dbReference>
<proteinExistence type="predicted"/>